<name>A0ABP0LYM6_9DINO</name>
<dbReference type="SUPFAM" id="SSF47473">
    <property type="entry name" value="EF-hand"/>
    <property type="match status" value="2"/>
</dbReference>
<keyword evidence="2" id="KW-1185">Reference proteome</keyword>
<dbReference type="PANTHER" id="PTHR23048">
    <property type="entry name" value="MYOSIN LIGHT CHAIN 1, 3"/>
    <property type="match status" value="1"/>
</dbReference>
<comment type="caution">
    <text evidence="1">The sequence shown here is derived from an EMBL/GenBank/DDBJ whole genome shotgun (WGS) entry which is preliminary data.</text>
</comment>
<dbReference type="Pfam" id="PF13499">
    <property type="entry name" value="EF-hand_7"/>
    <property type="match status" value="1"/>
</dbReference>
<proteinExistence type="predicted"/>
<dbReference type="InterPro" id="IPR002048">
    <property type="entry name" value="EF_hand_dom"/>
</dbReference>
<evidence type="ECO:0000313" key="1">
    <source>
        <dbReference type="EMBL" id="CAK9044336.1"/>
    </source>
</evidence>
<dbReference type="Gene3D" id="1.10.238.10">
    <property type="entry name" value="EF-hand"/>
    <property type="match status" value="1"/>
</dbReference>
<dbReference type="PROSITE" id="PS50222">
    <property type="entry name" value="EF_HAND_2"/>
    <property type="match status" value="2"/>
</dbReference>
<sequence>MRSADDVEKLSGDLGESTFRWLRHMPRHGLMWKETDFWGDIALDLPKEQLERPETCRCIHDCNFCREQRQLLKEEKPRLPTSQRSPYSAPPRTRRHSRRSQRDFWKHREKGYKAGDISLQRRYVEMHMPAHVVLHDDVRRSDAAIRELQELLIGQKRKKEAAKNASRPGTERRARERRRDREARQARRAQLARDSRRSPQLESASPDGSSAESEAFERAPEDVQAILRYRERRQSVLCERPPAAPEERERTHVDWKPVVTVSFQRSKETPSRPPEEEPPTESLSMENDLSSRARRLVFRQKQKSALDRSAIRADRRAHKEFASMLRDLARMQLIKEGDRIAEMVRLKDEKLIKEDFHRYDEDGNGMLQLTEIRGVLEDAGLLPQNDEEKASVRRTIVNMALQVPDGETDEEKELEEAKGNVLLVHQKQERLARDLELSREQMPELLERIRRRLKIAQQKAYFSHFTKYDLFDEGEMDIQDVLKLLQELKLLPDLDEARGDFARWLLTIVKGRSETNKVQSVASEDLASKKRAAVKSRMPRASTRSVTERPASRERPNSRERPSSKEGDEDLEDRDPPRPMSKGLRPAQTHHDKVDFLLEERERPDAVALEDLPRLLPDMKFDKFEFEVMADFLSEAHGRLTAQQQIELAEQLGLGKALFQEFRKELEAMIELFYSFDDTHSGVVKKVEVWVALSNLGLLPCLDQNKVEMLVMISLACTDAAANPAVARFSGQVPRNSQRWLGTKAALKALLQSSEFLQLASQVGSLDEGCMDFARFLYLVHSVRLLQSRALREDLVPIFERMLRRRKKTGKFSVNAVGIPEVSQALEALHLGPKQREDQKKITEFLNDVNEFGFSPLTLDFEAFVRFVRQVKEWQAICTRAADRAYGADLGLQERMVDEFRVIFDIIDSSGSGELDLLGVKRACGLLGQKSLSFEELRKIFETLDKDGSGAIDFLEFLHMTNMANLGKPKGRATINANAAIFAPFGWSEDR</sequence>
<reference evidence="1 2" key="1">
    <citation type="submission" date="2024-02" db="EMBL/GenBank/DDBJ databases">
        <authorList>
            <person name="Chen Y."/>
            <person name="Shah S."/>
            <person name="Dougan E. K."/>
            <person name="Thang M."/>
            <person name="Chan C."/>
        </authorList>
    </citation>
    <scope>NUCLEOTIDE SEQUENCE [LARGE SCALE GENOMIC DNA]</scope>
</reference>
<dbReference type="SMART" id="SM00054">
    <property type="entry name" value="EFh"/>
    <property type="match status" value="3"/>
</dbReference>
<dbReference type="InterPro" id="IPR050230">
    <property type="entry name" value="CALM/Myosin/TropC-like"/>
</dbReference>
<dbReference type="PROSITE" id="PS00018">
    <property type="entry name" value="EF_HAND_1"/>
    <property type="match status" value="2"/>
</dbReference>
<evidence type="ECO:0000313" key="2">
    <source>
        <dbReference type="Proteomes" id="UP001642484"/>
    </source>
</evidence>
<dbReference type="InterPro" id="IPR011992">
    <property type="entry name" value="EF-hand-dom_pair"/>
</dbReference>
<gene>
    <name evidence="1" type="ORF">CCMP2556_LOCUS23350</name>
</gene>
<organism evidence="1 2">
    <name type="scientific">Durusdinium trenchii</name>
    <dbReference type="NCBI Taxonomy" id="1381693"/>
    <lineage>
        <taxon>Eukaryota</taxon>
        <taxon>Sar</taxon>
        <taxon>Alveolata</taxon>
        <taxon>Dinophyceae</taxon>
        <taxon>Suessiales</taxon>
        <taxon>Symbiodiniaceae</taxon>
        <taxon>Durusdinium</taxon>
    </lineage>
</organism>
<dbReference type="CDD" id="cd00051">
    <property type="entry name" value="EFh"/>
    <property type="match status" value="1"/>
</dbReference>
<dbReference type="Proteomes" id="UP001642484">
    <property type="component" value="Unassembled WGS sequence"/>
</dbReference>
<protein>
    <submittedName>
        <fullName evidence="1">Uncharacterized protein</fullName>
    </submittedName>
</protein>
<dbReference type="EMBL" id="CAXAMN010014781">
    <property type="protein sequence ID" value="CAK9044336.1"/>
    <property type="molecule type" value="Genomic_DNA"/>
</dbReference>
<dbReference type="PANTHER" id="PTHR23048:SF0">
    <property type="entry name" value="CALMODULIN LIKE 3"/>
    <property type="match status" value="1"/>
</dbReference>
<dbReference type="InterPro" id="IPR018247">
    <property type="entry name" value="EF_Hand_1_Ca_BS"/>
</dbReference>
<accession>A0ABP0LYM6</accession>